<keyword evidence="7" id="KW-0379">Hydroxylation</keyword>
<keyword evidence="8" id="KW-1133">Transmembrane helix</keyword>
<comment type="subcellular location">
    <subcellularLocation>
        <location evidence="1">Secreted</location>
        <location evidence="1">Extracellular space</location>
        <location evidence="1">Apoplast</location>
    </subcellularLocation>
</comment>
<evidence type="ECO:0000256" key="2">
    <source>
        <dbReference type="ARBA" id="ARBA00008963"/>
    </source>
</evidence>
<keyword evidence="10" id="KW-1185">Reference proteome</keyword>
<reference evidence="9 10" key="1">
    <citation type="submission" date="2024-02" db="EMBL/GenBank/DDBJ databases">
        <authorList>
            <person name="Vignale AGUSTIN F."/>
            <person name="Sosa J E."/>
            <person name="Modenutti C."/>
        </authorList>
    </citation>
    <scope>NUCLEOTIDE SEQUENCE [LARGE SCALE GENOMIC DNA]</scope>
</reference>
<evidence type="ECO:0000256" key="7">
    <source>
        <dbReference type="ARBA" id="ARBA00023278"/>
    </source>
</evidence>
<protein>
    <submittedName>
        <fullName evidence="9">Uncharacterized protein</fullName>
    </submittedName>
</protein>
<dbReference type="EMBL" id="CAUOFW020004613">
    <property type="protein sequence ID" value="CAK9166459.1"/>
    <property type="molecule type" value="Genomic_DNA"/>
</dbReference>
<keyword evidence="8" id="KW-0812">Transmembrane</keyword>
<dbReference type="GO" id="GO:0048046">
    <property type="term" value="C:apoplast"/>
    <property type="evidence" value="ECO:0007669"/>
    <property type="project" value="UniProtKB-SubCell"/>
</dbReference>
<evidence type="ECO:0000256" key="5">
    <source>
        <dbReference type="ARBA" id="ARBA00022702"/>
    </source>
</evidence>
<evidence type="ECO:0000256" key="8">
    <source>
        <dbReference type="SAM" id="Phobius"/>
    </source>
</evidence>
<dbReference type="AlphaFoldDB" id="A0ABC8TAL9"/>
<keyword evidence="4" id="KW-0964">Secreted</keyword>
<dbReference type="PANTHER" id="PTHR33348">
    <property type="entry name" value="PRECURSOR OF CEP5"/>
    <property type="match status" value="1"/>
</dbReference>
<evidence type="ECO:0000313" key="9">
    <source>
        <dbReference type="EMBL" id="CAK9166459.1"/>
    </source>
</evidence>
<dbReference type="InterPro" id="IPR033250">
    <property type="entry name" value="CEP"/>
</dbReference>
<dbReference type="GO" id="GO:1902025">
    <property type="term" value="P:nitrate import"/>
    <property type="evidence" value="ECO:0007669"/>
    <property type="project" value="UniProtKB-ARBA"/>
</dbReference>
<proteinExistence type="inferred from homology"/>
<dbReference type="Proteomes" id="UP001642360">
    <property type="component" value="Unassembled WGS sequence"/>
</dbReference>
<evidence type="ECO:0000256" key="4">
    <source>
        <dbReference type="ARBA" id="ARBA00022525"/>
    </source>
</evidence>
<keyword evidence="6" id="KW-0732">Signal</keyword>
<keyword evidence="8" id="KW-0472">Membrane</keyword>
<accession>A0ABC8TAL9</accession>
<evidence type="ECO:0000313" key="10">
    <source>
        <dbReference type="Proteomes" id="UP001642360"/>
    </source>
</evidence>
<evidence type="ECO:0000256" key="6">
    <source>
        <dbReference type="ARBA" id="ARBA00022729"/>
    </source>
</evidence>
<evidence type="ECO:0000256" key="1">
    <source>
        <dbReference type="ARBA" id="ARBA00004271"/>
    </source>
</evidence>
<feature type="transmembrane region" description="Helical" evidence="8">
    <location>
        <begin position="20"/>
        <end position="43"/>
    </location>
</feature>
<keyword evidence="5" id="KW-0372">Hormone</keyword>
<comment type="caution">
    <text evidence="9">The sequence shown here is derived from an EMBL/GenBank/DDBJ whole genome shotgun (WGS) entry which is preliminary data.</text>
</comment>
<comment type="similarity">
    <text evidence="2">Belongs to the C-terminally encoded plant signaling peptide (CEP) family.</text>
</comment>
<keyword evidence="3" id="KW-0052">Apoplast</keyword>
<dbReference type="PANTHER" id="PTHR33348:SF44">
    <property type="entry name" value="PRECURSOR OF CEP6"/>
    <property type="match status" value="1"/>
</dbReference>
<sequence length="175" mass="18621">MLASSSKFDIPSFASTRWSQLFISSIFNAIAASSLVLVSLNIFHLLPYLTMPLGNTTKNEAKVIARRETLFTEGRDLKSKKEASPPVENTQNLGFGSSAAVLEDDFRPTTPGYSPGVGHAFPGHHDIDTKSKALENAPGVGHSVAGNTDDFRATMPGHSAGVGHSFPTKIGEPNP</sequence>
<dbReference type="GO" id="GO:0005179">
    <property type="term" value="F:hormone activity"/>
    <property type="evidence" value="ECO:0007669"/>
    <property type="project" value="UniProtKB-KW"/>
</dbReference>
<name>A0ABC8TAL9_9AQUA</name>
<gene>
    <name evidence="9" type="ORF">ILEXP_LOCUS35679</name>
</gene>
<dbReference type="GO" id="GO:0006995">
    <property type="term" value="P:cellular response to nitrogen starvation"/>
    <property type="evidence" value="ECO:0007669"/>
    <property type="project" value="UniProtKB-ARBA"/>
</dbReference>
<evidence type="ECO:0000256" key="3">
    <source>
        <dbReference type="ARBA" id="ARBA00022523"/>
    </source>
</evidence>
<organism evidence="9 10">
    <name type="scientific">Ilex paraguariensis</name>
    <name type="common">yerba mate</name>
    <dbReference type="NCBI Taxonomy" id="185542"/>
    <lineage>
        <taxon>Eukaryota</taxon>
        <taxon>Viridiplantae</taxon>
        <taxon>Streptophyta</taxon>
        <taxon>Embryophyta</taxon>
        <taxon>Tracheophyta</taxon>
        <taxon>Spermatophyta</taxon>
        <taxon>Magnoliopsida</taxon>
        <taxon>eudicotyledons</taxon>
        <taxon>Gunneridae</taxon>
        <taxon>Pentapetalae</taxon>
        <taxon>asterids</taxon>
        <taxon>campanulids</taxon>
        <taxon>Aquifoliales</taxon>
        <taxon>Aquifoliaceae</taxon>
        <taxon>Ilex</taxon>
    </lineage>
</organism>